<evidence type="ECO:0000256" key="1">
    <source>
        <dbReference type="SAM" id="MobiDB-lite"/>
    </source>
</evidence>
<feature type="transmembrane region" description="Helical" evidence="2">
    <location>
        <begin position="452"/>
        <end position="476"/>
    </location>
</feature>
<feature type="transmembrane region" description="Helical" evidence="2">
    <location>
        <begin position="413"/>
        <end position="432"/>
    </location>
</feature>
<comment type="caution">
    <text evidence="3">The sequence shown here is derived from an EMBL/GenBank/DDBJ whole genome shotgun (WGS) entry which is preliminary data.</text>
</comment>
<feature type="transmembrane region" description="Helical" evidence="2">
    <location>
        <begin position="113"/>
        <end position="135"/>
    </location>
</feature>
<sequence>MTDLVTDPVGGADGAAERRRPRLGASASAVGDRILRLKPWQLRALEAVVAVVAALVFLRLGQHISVNPLNRVGQVSGLAKVQQYGAFLGLPVLALLLYTAYRGAPARYQVIQRLVCAALAGLSTGAVAAGIAVALNGTPFGLGGQEGDPGNVMGMANDMMNGKGLLPGVYPPLFPAVLALTAKWFHNGVVGVGYAMQDLQLLCTALAGPLAYLAWRLMLRPFWALLIAAPSAVLFMDPIRPYSHATMIVLVPMVAGCLRELGRVHELSLRSRLLRGVGFGAVFGVLFLWYSGWFIWTAPGVLVLALFLVPWRGGAARLKAALTYLGATLLAAGVVGSPLLIQIVRLGATTKDRYAYVMTYIDPAYVMGWVSDRQGHENYHVFPPQGEFAGQSAFTLLLLAAVGLALALGLRSIAVRTAAAGLISAWLLRFWFASHMEHDQAVQLYPRTTWIIMYSLIVLAVLGLMFTSGRIANWVRGLDEAREDRTSRPTVARITPGVAKLTAGALCVLALFTTMGASWSANRYMPSTEKGVEDLGLDAYRAHFIKQQNGQCPKYSGGKCSPINTELSEYTFGPDSGKLFCGNATKTEKEDEWWAICGRARPW</sequence>
<feature type="transmembrane region" description="Helical" evidence="2">
    <location>
        <begin position="388"/>
        <end position="406"/>
    </location>
</feature>
<feature type="transmembrane region" description="Helical" evidence="2">
    <location>
        <begin position="296"/>
        <end position="314"/>
    </location>
</feature>
<dbReference type="EMBL" id="BAABIS010000001">
    <property type="protein sequence ID" value="GAA4853077.1"/>
    <property type="molecule type" value="Genomic_DNA"/>
</dbReference>
<keyword evidence="2" id="KW-0472">Membrane</keyword>
<organism evidence="3 4">
    <name type="scientific">Kitasatospora terrestris</name>
    <dbReference type="NCBI Taxonomy" id="258051"/>
    <lineage>
        <taxon>Bacteria</taxon>
        <taxon>Bacillati</taxon>
        <taxon>Actinomycetota</taxon>
        <taxon>Actinomycetes</taxon>
        <taxon>Kitasatosporales</taxon>
        <taxon>Streptomycetaceae</taxon>
        <taxon>Kitasatospora</taxon>
    </lineage>
</organism>
<protein>
    <recommendedName>
        <fullName evidence="5">Galactan 5-O-arabinofuranosyltransferase</fullName>
    </recommendedName>
</protein>
<dbReference type="Proteomes" id="UP001501752">
    <property type="component" value="Unassembled WGS sequence"/>
</dbReference>
<feature type="region of interest" description="Disordered" evidence="1">
    <location>
        <begin position="1"/>
        <end position="20"/>
    </location>
</feature>
<evidence type="ECO:0000313" key="4">
    <source>
        <dbReference type="Proteomes" id="UP001501752"/>
    </source>
</evidence>
<feature type="transmembrane region" description="Helical" evidence="2">
    <location>
        <begin position="497"/>
        <end position="519"/>
    </location>
</feature>
<dbReference type="RefSeq" id="WP_345697580.1">
    <property type="nucleotide sequence ID" value="NZ_BAABIS010000001.1"/>
</dbReference>
<feature type="transmembrane region" description="Helical" evidence="2">
    <location>
        <begin position="321"/>
        <end position="344"/>
    </location>
</feature>
<feature type="transmembrane region" description="Helical" evidence="2">
    <location>
        <begin position="217"/>
        <end position="236"/>
    </location>
</feature>
<name>A0ABP9DMI8_9ACTN</name>
<gene>
    <name evidence="3" type="ORF">GCM10023235_32910</name>
</gene>
<accession>A0ABP9DMI8</accession>
<reference evidence="4" key="1">
    <citation type="journal article" date="2019" name="Int. J. Syst. Evol. Microbiol.">
        <title>The Global Catalogue of Microorganisms (GCM) 10K type strain sequencing project: providing services to taxonomists for standard genome sequencing and annotation.</title>
        <authorList>
            <consortium name="The Broad Institute Genomics Platform"/>
            <consortium name="The Broad Institute Genome Sequencing Center for Infectious Disease"/>
            <person name="Wu L."/>
            <person name="Ma J."/>
        </authorList>
    </citation>
    <scope>NUCLEOTIDE SEQUENCE [LARGE SCALE GENOMIC DNA]</scope>
    <source>
        <strain evidence="4">JCM 13006</strain>
    </source>
</reference>
<feature type="transmembrane region" description="Helical" evidence="2">
    <location>
        <begin position="42"/>
        <end position="61"/>
    </location>
</feature>
<evidence type="ECO:0008006" key="5">
    <source>
        <dbReference type="Google" id="ProtNLM"/>
    </source>
</evidence>
<evidence type="ECO:0000256" key="2">
    <source>
        <dbReference type="SAM" id="Phobius"/>
    </source>
</evidence>
<proteinExistence type="predicted"/>
<feature type="transmembrane region" description="Helical" evidence="2">
    <location>
        <begin position="81"/>
        <end position="101"/>
    </location>
</feature>
<keyword evidence="2" id="KW-1133">Transmembrane helix</keyword>
<keyword evidence="2" id="KW-0812">Transmembrane</keyword>
<keyword evidence="4" id="KW-1185">Reference proteome</keyword>
<evidence type="ECO:0000313" key="3">
    <source>
        <dbReference type="EMBL" id="GAA4853077.1"/>
    </source>
</evidence>